<feature type="region of interest" description="Disordered" evidence="1">
    <location>
        <begin position="248"/>
        <end position="284"/>
    </location>
</feature>
<dbReference type="EMBL" id="CP017585">
    <property type="protein sequence ID" value="ARF52080.1"/>
    <property type="molecule type" value="Genomic_DNA"/>
</dbReference>
<evidence type="ECO:0000259" key="2">
    <source>
        <dbReference type="Pfam" id="PF07057"/>
    </source>
</evidence>
<feature type="domain" description="DNA helicase TraI type C-terminal" evidence="2">
    <location>
        <begin position="8"/>
        <end position="150"/>
    </location>
</feature>
<feature type="compositionally biased region" description="Basic and acidic residues" evidence="1">
    <location>
        <begin position="270"/>
        <end position="284"/>
    </location>
</feature>
<evidence type="ECO:0000313" key="4">
    <source>
        <dbReference type="Proteomes" id="UP000192380"/>
    </source>
</evidence>
<feature type="region of interest" description="Disordered" evidence="1">
    <location>
        <begin position="168"/>
        <end position="188"/>
    </location>
</feature>
<keyword evidence="3" id="KW-0614">Plasmid</keyword>
<keyword evidence="4" id="KW-1185">Reference proteome</keyword>
<evidence type="ECO:0000256" key="1">
    <source>
        <dbReference type="SAM" id="MobiDB-lite"/>
    </source>
</evidence>
<gene>
    <name evidence="3" type="ORF">DSJ_22705</name>
</gene>
<dbReference type="InterPro" id="IPR009767">
    <property type="entry name" value="DNA_helicase_TraI_C"/>
</dbReference>
<accession>A0ABM6KBZ1</accession>
<dbReference type="Gene3D" id="6.10.140.290">
    <property type="match status" value="1"/>
</dbReference>
<sequence>MAGEDRGSRTAEGILSWASPLADVAAGRALLKNYGLAEGESQGLFVPGVRRHPEPGLAFALWDSNGNRSGVVILTINADERNGVSLPGDFRVIGSSDARFAGIQQSRNGENRIAESLPEGLQLAQQYPDSGVIVRMEGDGLPLNISRITGADQVVDDNLTAQLARNVTEKPEDPLPFIPEPKENAEQEAERLAREALEKQGKGEKDIRPEDVLAAIGESEDDIHTGLLAGKLKEDEYPLTGRDIAAALGEKSPEKEPEAESQPDQSLHLKQIERDIVKEKSFED</sequence>
<geneLocation type="plasmid" evidence="3 4">
    <name>pDSJ04</name>
</geneLocation>
<protein>
    <recommendedName>
        <fullName evidence="2">DNA helicase TraI type C-terminal domain-containing protein</fullName>
    </recommendedName>
</protein>
<dbReference type="Pfam" id="PF07057">
    <property type="entry name" value="TraI_C"/>
    <property type="match status" value="1"/>
</dbReference>
<dbReference type="RefSeq" id="WP_052310173.1">
    <property type="nucleotide sequence ID" value="NZ_AHIE01000050.1"/>
</dbReference>
<reference evidence="3 4" key="1">
    <citation type="submission" date="2016-10" db="EMBL/GenBank/DDBJ databases">
        <title>Complete Genome Assembly of Pantoea stewartii subsp. stewartii DC283, a Corn Pathogen.</title>
        <authorList>
            <person name="Duong D.A."/>
            <person name="Stevens A.M."/>
            <person name="Jensen R.V."/>
        </authorList>
    </citation>
    <scope>NUCLEOTIDE SEQUENCE [LARGE SCALE GENOMIC DNA]</scope>
    <source>
        <strain evidence="3 4">DC283</strain>
        <plasmid evidence="3 4">pDSJ04</plasmid>
    </source>
</reference>
<organism evidence="3 4">
    <name type="scientific">Pantoea stewartii subsp. stewartii DC283</name>
    <dbReference type="NCBI Taxonomy" id="660596"/>
    <lineage>
        <taxon>Bacteria</taxon>
        <taxon>Pseudomonadati</taxon>
        <taxon>Pseudomonadota</taxon>
        <taxon>Gammaproteobacteria</taxon>
        <taxon>Enterobacterales</taxon>
        <taxon>Erwiniaceae</taxon>
        <taxon>Pantoea</taxon>
    </lineage>
</organism>
<dbReference type="Proteomes" id="UP000192380">
    <property type="component" value="Plasmid pDSJ04"/>
</dbReference>
<proteinExistence type="predicted"/>
<name>A0ABM6KBZ1_PANSE</name>
<evidence type="ECO:0000313" key="3">
    <source>
        <dbReference type="EMBL" id="ARF52080.1"/>
    </source>
</evidence>